<name>A0A317CUN8_9GAMM</name>
<dbReference type="Proteomes" id="UP000245539">
    <property type="component" value="Unassembled WGS sequence"/>
</dbReference>
<evidence type="ECO:0000256" key="3">
    <source>
        <dbReference type="ARBA" id="ARBA00023274"/>
    </source>
</evidence>
<dbReference type="RefSeq" id="WP_109836101.1">
    <property type="nucleotide sequence ID" value="NZ_QGKM01000005.1"/>
</dbReference>
<dbReference type="InterPro" id="IPR050063">
    <property type="entry name" value="Ribosomal_protein_uL29"/>
</dbReference>
<evidence type="ECO:0000313" key="7">
    <source>
        <dbReference type="Proteomes" id="UP000245539"/>
    </source>
</evidence>
<dbReference type="OrthoDB" id="9815192at2"/>
<dbReference type="GO" id="GO:0022625">
    <property type="term" value="C:cytosolic large ribosomal subunit"/>
    <property type="evidence" value="ECO:0007669"/>
    <property type="project" value="TreeGrafter"/>
</dbReference>
<organism evidence="6 7">
    <name type="scientific">Leucothrix pacifica</name>
    <dbReference type="NCBI Taxonomy" id="1247513"/>
    <lineage>
        <taxon>Bacteria</taxon>
        <taxon>Pseudomonadati</taxon>
        <taxon>Pseudomonadota</taxon>
        <taxon>Gammaproteobacteria</taxon>
        <taxon>Thiotrichales</taxon>
        <taxon>Thiotrichaceae</taxon>
        <taxon>Leucothrix</taxon>
    </lineage>
</organism>
<dbReference type="PANTHER" id="PTHR10916:SF0">
    <property type="entry name" value="LARGE RIBOSOMAL SUBUNIT PROTEIN UL29C"/>
    <property type="match status" value="1"/>
</dbReference>
<reference evidence="6 7" key="1">
    <citation type="submission" date="2018-05" db="EMBL/GenBank/DDBJ databases">
        <title>Leucothrix arctica sp. nov., isolated from Arctic seawater.</title>
        <authorList>
            <person name="Choi A."/>
            <person name="Baek K."/>
        </authorList>
    </citation>
    <scope>NUCLEOTIDE SEQUENCE [LARGE SCALE GENOMIC DNA]</scope>
    <source>
        <strain evidence="6 7">JCM 18388</strain>
    </source>
</reference>
<gene>
    <name evidence="5" type="primary">rpmC</name>
    <name evidence="6" type="ORF">DKW60_02550</name>
</gene>
<keyword evidence="3 5" id="KW-0687">Ribonucleoprotein</keyword>
<evidence type="ECO:0000256" key="1">
    <source>
        <dbReference type="ARBA" id="ARBA00009254"/>
    </source>
</evidence>
<evidence type="ECO:0000256" key="4">
    <source>
        <dbReference type="ARBA" id="ARBA00035204"/>
    </source>
</evidence>
<keyword evidence="2 5" id="KW-0689">Ribosomal protein</keyword>
<dbReference type="PANTHER" id="PTHR10916">
    <property type="entry name" value="60S RIBOSOMAL PROTEIN L35/50S RIBOSOMAL PROTEIN L29"/>
    <property type="match status" value="1"/>
</dbReference>
<dbReference type="Gene3D" id="1.10.287.310">
    <property type="match status" value="1"/>
</dbReference>
<dbReference type="Pfam" id="PF00831">
    <property type="entry name" value="Ribosomal_L29"/>
    <property type="match status" value="1"/>
</dbReference>
<evidence type="ECO:0000256" key="5">
    <source>
        <dbReference type="HAMAP-Rule" id="MF_00374"/>
    </source>
</evidence>
<dbReference type="NCBIfam" id="TIGR00012">
    <property type="entry name" value="L29"/>
    <property type="match status" value="1"/>
</dbReference>
<dbReference type="InterPro" id="IPR001854">
    <property type="entry name" value="Ribosomal_uL29"/>
</dbReference>
<dbReference type="GO" id="GO:0003735">
    <property type="term" value="F:structural constituent of ribosome"/>
    <property type="evidence" value="ECO:0007669"/>
    <property type="project" value="InterPro"/>
</dbReference>
<dbReference type="GO" id="GO:0006412">
    <property type="term" value="P:translation"/>
    <property type="evidence" value="ECO:0007669"/>
    <property type="project" value="UniProtKB-UniRule"/>
</dbReference>
<comment type="similarity">
    <text evidence="1 5">Belongs to the universal ribosomal protein uL29 family.</text>
</comment>
<dbReference type="InterPro" id="IPR036049">
    <property type="entry name" value="Ribosomal_uL29_sf"/>
</dbReference>
<dbReference type="HAMAP" id="MF_00374">
    <property type="entry name" value="Ribosomal_uL29"/>
    <property type="match status" value="1"/>
</dbReference>
<dbReference type="EMBL" id="QGKM01000005">
    <property type="protein sequence ID" value="PWR00043.1"/>
    <property type="molecule type" value="Genomic_DNA"/>
</dbReference>
<protein>
    <recommendedName>
        <fullName evidence="4 5">Large ribosomal subunit protein uL29</fullName>
    </recommendedName>
</protein>
<evidence type="ECO:0000256" key="2">
    <source>
        <dbReference type="ARBA" id="ARBA00022980"/>
    </source>
</evidence>
<comment type="caution">
    <text evidence="6">The sequence shown here is derived from an EMBL/GenBank/DDBJ whole genome shotgun (WGS) entry which is preliminary data.</text>
</comment>
<evidence type="ECO:0000313" key="6">
    <source>
        <dbReference type="EMBL" id="PWR00043.1"/>
    </source>
</evidence>
<sequence length="64" mass="7305">MKASELRSKSAEELNEELLSTLKEQFALRMQQATGQLSRPSDMKLARRKIARIKTILNEMQAGK</sequence>
<keyword evidence="7" id="KW-1185">Reference proteome</keyword>
<dbReference type="FunFam" id="1.10.287.310:FF:000001">
    <property type="entry name" value="50S ribosomal protein L29"/>
    <property type="match status" value="1"/>
</dbReference>
<accession>A0A317CUN8</accession>
<dbReference type="AlphaFoldDB" id="A0A317CUN8"/>
<proteinExistence type="inferred from homology"/>
<dbReference type="SUPFAM" id="SSF46561">
    <property type="entry name" value="Ribosomal protein L29 (L29p)"/>
    <property type="match status" value="1"/>
</dbReference>
<dbReference type="CDD" id="cd00427">
    <property type="entry name" value="Ribosomal_L29_HIP"/>
    <property type="match status" value="1"/>
</dbReference>